<feature type="domain" description="NYN" evidence="2">
    <location>
        <begin position="9"/>
        <end position="181"/>
    </location>
</feature>
<dbReference type="EMBL" id="JACOMF010000010">
    <property type="protein sequence ID" value="MBC4015838.1"/>
    <property type="molecule type" value="Genomic_DNA"/>
</dbReference>
<reference evidence="3" key="1">
    <citation type="submission" date="2020-08" db="EMBL/GenBank/DDBJ databases">
        <authorList>
            <person name="Hu Y."/>
            <person name="Nguyen S.V."/>
            <person name="Li F."/>
            <person name="Fanning S."/>
        </authorList>
    </citation>
    <scope>NUCLEOTIDE SEQUENCE</scope>
    <source>
        <strain evidence="3">SYSU D8009</strain>
    </source>
</reference>
<organism evidence="3 4">
    <name type="scientific">Siccirubricoccus deserti</name>
    <dbReference type="NCBI Taxonomy" id="2013562"/>
    <lineage>
        <taxon>Bacteria</taxon>
        <taxon>Pseudomonadati</taxon>
        <taxon>Pseudomonadota</taxon>
        <taxon>Alphaproteobacteria</taxon>
        <taxon>Acetobacterales</taxon>
        <taxon>Roseomonadaceae</taxon>
        <taxon>Siccirubricoccus</taxon>
    </lineage>
</organism>
<feature type="region of interest" description="Disordered" evidence="1">
    <location>
        <begin position="196"/>
        <end position="216"/>
    </location>
</feature>
<evidence type="ECO:0000256" key="1">
    <source>
        <dbReference type="SAM" id="MobiDB-lite"/>
    </source>
</evidence>
<dbReference type="Pfam" id="PF01936">
    <property type="entry name" value="NYN"/>
    <property type="match status" value="1"/>
</dbReference>
<keyword evidence="4" id="KW-1185">Reference proteome</keyword>
<name>A0A9X0UDQ0_9PROT</name>
<dbReference type="AlphaFoldDB" id="A0A9X0UDQ0"/>
<dbReference type="Proteomes" id="UP000600101">
    <property type="component" value="Unassembled WGS sequence"/>
</dbReference>
<sequence length="445" mass="47362">MQIPPEPRRAALYLDFDNVFSTLAGLDEAVAWHFASDPGRWLAALAAGLGGDRPRRLLVRRCYLNPAGWTEPEPGGPLASWLGQPRLYFSRFRADFTRAGFEVVDCPRLARLKNGADIQMALDIADALHHPTRFEEFLILSGDSDFTPLLHRLRAHDRLSLLAAQGVSAQALRAAADAVIPLVDLAETALPEDRAAPAEPPKLEAGAAAPPPDPAEPAAQRAAILALLRQEVAGAPGPLHLPALGKRIHLALGGWVRASRFGGAGTLAKLLEGAEDLALEAGPGGGWLYDPQRHDRPSLSQPGLLPDDPLEAVLAELRLALRDLPELPRLGAAELEFALHGLAGLLPLPGPPEPAQAEALAAEAGATGLDLPARAVVALVAWLQRARLDWRQPPEPEAAARLGRAFYAELTRAAAAAGLRLPETALALLRDWVGLATRREAAVEA</sequence>
<gene>
    <name evidence="3" type="ORF">H7965_10930</name>
</gene>
<dbReference type="RefSeq" id="WP_186770612.1">
    <property type="nucleotide sequence ID" value="NZ_JACOMF010000010.1"/>
</dbReference>
<comment type="caution">
    <text evidence="3">The sequence shown here is derived from an EMBL/GenBank/DDBJ whole genome shotgun (WGS) entry which is preliminary data.</text>
</comment>
<dbReference type="InterPro" id="IPR021139">
    <property type="entry name" value="NYN"/>
</dbReference>
<evidence type="ECO:0000313" key="4">
    <source>
        <dbReference type="Proteomes" id="UP000600101"/>
    </source>
</evidence>
<evidence type="ECO:0000259" key="2">
    <source>
        <dbReference type="Pfam" id="PF01936"/>
    </source>
</evidence>
<protein>
    <submittedName>
        <fullName evidence="3">NYN domain-containing protein</fullName>
    </submittedName>
</protein>
<evidence type="ECO:0000313" key="3">
    <source>
        <dbReference type="EMBL" id="MBC4015838.1"/>
    </source>
</evidence>
<proteinExistence type="predicted"/>
<dbReference type="Gene3D" id="3.40.50.1010">
    <property type="entry name" value="5'-nuclease"/>
    <property type="match status" value="1"/>
</dbReference>
<dbReference type="GO" id="GO:0004540">
    <property type="term" value="F:RNA nuclease activity"/>
    <property type="evidence" value="ECO:0007669"/>
    <property type="project" value="InterPro"/>
</dbReference>
<accession>A0A9X0UDQ0</accession>